<evidence type="ECO:0000256" key="11">
    <source>
        <dbReference type="SAM" id="MobiDB-lite"/>
    </source>
</evidence>
<keyword evidence="6" id="KW-0805">Transcription regulation</keyword>
<evidence type="ECO:0000259" key="12">
    <source>
        <dbReference type="PROSITE" id="PS50157"/>
    </source>
</evidence>
<dbReference type="OrthoDB" id="6077919at2759"/>
<evidence type="ECO:0000256" key="1">
    <source>
        <dbReference type="ARBA" id="ARBA00004123"/>
    </source>
</evidence>
<feature type="region of interest" description="Disordered" evidence="11">
    <location>
        <begin position="301"/>
        <end position="327"/>
    </location>
</feature>
<evidence type="ECO:0000256" key="3">
    <source>
        <dbReference type="ARBA" id="ARBA00022737"/>
    </source>
</evidence>
<dbReference type="Gene3D" id="3.30.160.60">
    <property type="entry name" value="Classic Zinc Finger"/>
    <property type="match status" value="1"/>
</dbReference>
<feature type="compositionally biased region" description="Polar residues" evidence="11">
    <location>
        <begin position="302"/>
        <end position="311"/>
    </location>
</feature>
<keyword evidence="5" id="KW-0862">Zinc</keyword>
<keyword evidence="3" id="KW-0677">Repeat</keyword>
<keyword evidence="8" id="KW-0804">Transcription</keyword>
<evidence type="ECO:0000256" key="8">
    <source>
        <dbReference type="ARBA" id="ARBA00023163"/>
    </source>
</evidence>
<dbReference type="GO" id="GO:0003677">
    <property type="term" value="F:DNA binding"/>
    <property type="evidence" value="ECO:0007669"/>
    <property type="project" value="UniProtKB-KW"/>
</dbReference>
<feature type="region of interest" description="Disordered" evidence="11">
    <location>
        <begin position="1"/>
        <end position="44"/>
    </location>
</feature>
<dbReference type="GO" id="GO:0005634">
    <property type="term" value="C:nucleus"/>
    <property type="evidence" value="ECO:0007669"/>
    <property type="project" value="UniProtKB-SubCell"/>
</dbReference>
<organism evidence="13 14">
    <name type="scientific">Boletus reticuloceps</name>
    <dbReference type="NCBI Taxonomy" id="495285"/>
    <lineage>
        <taxon>Eukaryota</taxon>
        <taxon>Fungi</taxon>
        <taxon>Dikarya</taxon>
        <taxon>Basidiomycota</taxon>
        <taxon>Agaricomycotina</taxon>
        <taxon>Agaricomycetes</taxon>
        <taxon>Agaricomycetidae</taxon>
        <taxon>Boletales</taxon>
        <taxon>Boletineae</taxon>
        <taxon>Boletaceae</taxon>
        <taxon>Boletoideae</taxon>
        <taxon>Boletus</taxon>
    </lineage>
</organism>
<keyword evidence="4 10" id="KW-0863">Zinc-finger</keyword>
<evidence type="ECO:0000256" key="7">
    <source>
        <dbReference type="ARBA" id="ARBA00023125"/>
    </source>
</evidence>
<dbReference type="InterPro" id="IPR036236">
    <property type="entry name" value="Znf_C2H2_sf"/>
</dbReference>
<dbReference type="PROSITE" id="PS50157">
    <property type="entry name" value="ZINC_FINGER_C2H2_2"/>
    <property type="match status" value="1"/>
</dbReference>
<dbReference type="FunFam" id="3.30.160.60:FF:001228">
    <property type="entry name" value="Zinc finger protein 236"/>
    <property type="match status" value="1"/>
</dbReference>
<feature type="region of interest" description="Disordered" evidence="11">
    <location>
        <begin position="453"/>
        <end position="487"/>
    </location>
</feature>
<dbReference type="Pfam" id="PF00096">
    <property type="entry name" value="zf-C2H2"/>
    <property type="match status" value="1"/>
</dbReference>
<dbReference type="EMBL" id="JAGFBS010000015">
    <property type="protein sequence ID" value="KAG6375319.1"/>
    <property type="molecule type" value="Genomic_DNA"/>
</dbReference>
<evidence type="ECO:0000256" key="4">
    <source>
        <dbReference type="ARBA" id="ARBA00022771"/>
    </source>
</evidence>
<comment type="caution">
    <text evidence="13">The sequence shown here is derived from an EMBL/GenBank/DDBJ whole genome shotgun (WGS) entry which is preliminary data.</text>
</comment>
<dbReference type="PROSITE" id="PS00028">
    <property type="entry name" value="ZINC_FINGER_C2H2_1"/>
    <property type="match status" value="1"/>
</dbReference>
<keyword evidence="14" id="KW-1185">Reference proteome</keyword>
<feature type="domain" description="C2H2-type" evidence="12">
    <location>
        <begin position="198"/>
        <end position="225"/>
    </location>
</feature>
<feature type="compositionally biased region" description="Low complexity" evidence="11">
    <location>
        <begin position="366"/>
        <end position="397"/>
    </location>
</feature>
<feature type="region of interest" description="Disordered" evidence="11">
    <location>
        <begin position="340"/>
        <end position="425"/>
    </location>
</feature>
<dbReference type="SUPFAM" id="SSF57667">
    <property type="entry name" value="beta-beta-alpha zinc fingers"/>
    <property type="match status" value="1"/>
</dbReference>
<dbReference type="SMART" id="SM00355">
    <property type="entry name" value="ZnF_C2H2"/>
    <property type="match status" value="1"/>
</dbReference>
<name>A0A8I2YMJ3_9AGAM</name>
<proteinExistence type="predicted"/>
<keyword evidence="2" id="KW-0479">Metal-binding</keyword>
<dbReference type="AlphaFoldDB" id="A0A8I2YMJ3"/>
<accession>A0A8I2YMJ3</accession>
<keyword evidence="7" id="KW-0238">DNA-binding</keyword>
<evidence type="ECO:0000256" key="2">
    <source>
        <dbReference type="ARBA" id="ARBA00022723"/>
    </source>
</evidence>
<feature type="compositionally biased region" description="Basic and acidic residues" evidence="11">
    <location>
        <begin position="460"/>
        <end position="471"/>
    </location>
</feature>
<protein>
    <recommendedName>
        <fullName evidence="12">C2H2-type domain-containing protein</fullName>
    </recommendedName>
</protein>
<evidence type="ECO:0000256" key="9">
    <source>
        <dbReference type="ARBA" id="ARBA00023242"/>
    </source>
</evidence>
<feature type="compositionally biased region" description="Acidic residues" evidence="11">
    <location>
        <begin position="312"/>
        <end position="327"/>
    </location>
</feature>
<evidence type="ECO:0000313" key="13">
    <source>
        <dbReference type="EMBL" id="KAG6375319.1"/>
    </source>
</evidence>
<reference evidence="13" key="1">
    <citation type="submission" date="2021-03" db="EMBL/GenBank/DDBJ databases">
        <title>Evolutionary innovations through gain and loss of genes in the ectomycorrhizal Boletales.</title>
        <authorList>
            <person name="Wu G."/>
            <person name="Miyauchi S."/>
            <person name="Morin E."/>
            <person name="Yang Z.-L."/>
            <person name="Xu J."/>
            <person name="Martin F.M."/>
        </authorList>
    </citation>
    <scope>NUCLEOTIDE SEQUENCE</scope>
    <source>
        <strain evidence="13">BR01</strain>
    </source>
</reference>
<feature type="compositionally biased region" description="Low complexity" evidence="11">
    <location>
        <begin position="29"/>
        <end position="43"/>
    </location>
</feature>
<evidence type="ECO:0000256" key="6">
    <source>
        <dbReference type="ARBA" id="ARBA00023015"/>
    </source>
</evidence>
<evidence type="ECO:0000256" key="10">
    <source>
        <dbReference type="PROSITE-ProRule" id="PRU00042"/>
    </source>
</evidence>
<dbReference type="GO" id="GO:0008270">
    <property type="term" value="F:zinc ion binding"/>
    <property type="evidence" value="ECO:0007669"/>
    <property type="project" value="UniProtKB-KW"/>
</dbReference>
<sequence>MSRPSVPLPSIRDIFPEMSMQGNPGFPKLSPSPTASTQSPPLALNKCPPSKQPSYSFNVLRADPVTSSLEHVASSTTLRPRAATSLAHPGMHGAAPVFRVAMTPTDQRPPRHRPPHRTVREILPDTRERHQDSLPPSIPREADLVHLRSPSSTILSFPVSDHPVSTTAALITTDGRRVHLRSEIPGAALQGEGRGKKHQCPHCGKRFNRPSSMKIHVNTHTGAKRTWRFIYLIMQRVGPYYPFFIPIFSALPWLITSSDSVSLSISGLWARVQCQFKYAPALAESFKKCAYGLPHPALMSPPATNSSVSEGNSEDEAYSDDEDYPMDVDVDRCDIRRTASGDEGMRVGPGGQPLHPVPPPTAPMKGSAGSSSSSDVSVWSRSASPARTPASPSAYSSHGHGPQLHRHVDQQGRSHHAHPHGQTSECIYRPSIPAYAISCTDSRVSTALRPAFTSSSSYPVRDRDRYHGRGRESRRHGHGHGQYTSRG</sequence>
<comment type="subcellular location">
    <subcellularLocation>
        <location evidence="1">Nucleus</location>
    </subcellularLocation>
</comment>
<evidence type="ECO:0000313" key="14">
    <source>
        <dbReference type="Proteomes" id="UP000683000"/>
    </source>
</evidence>
<keyword evidence="9" id="KW-0539">Nucleus</keyword>
<dbReference type="InterPro" id="IPR013087">
    <property type="entry name" value="Znf_C2H2_type"/>
</dbReference>
<dbReference type="Proteomes" id="UP000683000">
    <property type="component" value="Unassembled WGS sequence"/>
</dbReference>
<evidence type="ECO:0000256" key="5">
    <source>
        <dbReference type="ARBA" id="ARBA00022833"/>
    </source>
</evidence>
<gene>
    <name evidence="13" type="ORF">JVT61DRAFT_3546</name>
</gene>